<evidence type="ECO:0000256" key="4">
    <source>
        <dbReference type="ARBA" id="ARBA00022729"/>
    </source>
</evidence>
<dbReference type="EC" id="3.1.1.-" evidence="8"/>
<evidence type="ECO:0000256" key="5">
    <source>
        <dbReference type="ARBA" id="ARBA00022801"/>
    </source>
</evidence>
<feature type="chain" id="PRO_5040542022" description="Carboxylic ester hydrolase" evidence="8">
    <location>
        <begin position="20"/>
        <end position="570"/>
    </location>
</feature>
<protein>
    <recommendedName>
        <fullName evidence="8">Carboxylic ester hydrolase</fullName>
        <ecNumber evidence="8">3.1.1.-</ecNumber>
    </recommendedName>
</protein>
<accession>A0A9P4UJ63</accession>
<dbReference type="Pfam" id="PF07519">
    <property type="entry name" value="Tannase"/>
    <property type="match status" value="1"/>
</dbReference>
<dbReference type="AlphaFoldDB" id="A0A9P4UJ63"/>
<dbReference type="PANTHER" id="PTHR33938:SF16">
    <property type="entry name" value="CARBOXYLIC ESTER HYDROLASE"/>
    <property type="match status" value="1"/>
</dbReference>
<feature type="signal peptide" evidence="8">
    <location>
        <begin position="1"/>
        <end position="19"/>
    </location>
</feature>
<keyword evidence="10" id="KW-1185">Reference proteome</keyword>
<evidence type="ECO:0000256" key="6">
    <source>
        <dbReference type="ARBA" id="ARBA00022837"/>
    </source>
</evidence>
<evidence type="ECO:0000313" key="10">
    <source>
        <dbReference type="Proteomes" id="UP000799441"/>
    </source>
</evidence>
<dbReference type="EMBL" id="MU003840">
    <property type="protein sequence ID" value="KAF2717627.1"/>
    <property type="molecule type" value="Genomic_DNA"/>
</dbReference>
<reference evidence="9" key="1">
    <citation type="journal article" date="2020" name="Stud. Mycol.">
        <title>101 Dothideomycetes genomes: a test case for predicting lifestyles and emergence of pathogens.</title>
        <authorList>
            <person name="Haridas S."/>
            <person name="Albert R."/>
            <person name="Binder M."/>
            <person name="Bloem J."/>
            <person name="Labutti K."/>
            <person name="Salamov A."/>
            <person name="Andreopoulos B."/>
            <person name="Baker S."/>
            <person name="Barry K."/>
            <person name="Bills G."/>
            <person name="Bluhm B."/>
            <person name="Cannon C."/>
            <person name="Castanera R."/>
            <person name="Culley D."/>
            <person name="Daum C."/>
            <person name="Ezra D."/>
            <person name="Gonzalez J."/>
            <person name="Henrissat B."/>
            <person name="Kuo A."/>
            <person name="Liang C."/>
            <person name="Lipzen A."/>
            <person name="Lutzoni F."/>
            <person name="Magnuson J."/>
            <person name="Mondo S."/>
            <person name="Nolan M."/>
            <person name="Ohm R."/>
            <person name="Pangilinan J."/>
            <person name="Park H.-J."/>
            <person name="Ramirez L."/>
            <person name="Alfaro M."/>
            <person name="Sun H."/>
            <person name="Tritt A."/>
            <person name="Yoshinaga Y."/>
            <person name="Zwiers L.-H."/>
            <person name="Turgeon B."/>
            <person name="Goodwin S."/>
            <person name="Spatafora J."/>
            <person name="Crous P."/>
            <person name="Grigoriev I."/>
        </authorList>
    </citation>
    <scope>NUCLEOTIDE SEQUENCE</scope>
    <source>
        <strain evidence="9">CBS 116435</strain>
    </source>
</reference>
<comment type="similarity">
    <text evidence="1 8">Belongs to the tannase family.</text>
</comment>
<dbReference type="SUPFAM" id="SSF53474">
    <property type="entry name" value="alpha/beta-Hydrolases"/>
    <property type="match status" value="1"/>
</dbReference>
<dbReference type="PANTHER" id="PTHR33938">
    <property type="entry name" value="FERULOYL ESTERASE B-RELATED"/>
    <property type="match status" value="1"/>
</dbReference>
<keyword evidence="7" id="KW-1015">Disulfide bond</keyword>
<dbReference type="InterPro" id="IPR011118">
    <property type="entry name" value="Tannase/feruloyl_esterase"/>
</dbReference>
<evidence type="ECO:0000256" key="7">
    <source>
        <dbReference type="ARBA" id="ARBA00023157"/>
    </source>
</evidence>
<keyword evidence="2" id="KW-0719">Serine esterase</keyword>
<dbReference type="InterPro" id="IPR029058">
    <property type="entry name" value="AB_hydrolase_fold"/>
</dbReference>
<dbReference type="GO" id="GO:0046872">
    <property type="term" value="F:metal ion binding"/>
    <property type="evidence" value="ECO:0007669"/>
    <property type="project" value="UniProtKB-KW"/>
</dbReference>
<sequence length="570" mass="62041">MKQVLLSGLVSAAVTAVSALSLADACTESHVWNSLSPIDGIEYCSATASPVHGLSVDTNENFPAASNRDVCNVTVTYTHTGKGDNITVWYYLPSPAQYKNRFLASGGGGFAINSGIWGLRAGLAYGAVSGCTDGGFGSFGGDLTDVILKGNGSVNYDALYSFGYLSIHEMTLIGQRLSKNFYKSPSKLYSYFQGCSEGGREGWSQLQRYGDQFDGASLGAPAFRQAYQQPQHNWPQIFEVMNGYVPSVCELLQISNDVIDACDVLDGKRDGVVSRSDLCRLQHNATSSIGNHFSCDAGWDGPAIHGNVSAEAVAVYQTMIDGPVDSKGRHLYVGYQPGSDLSWNGGGTYDAESDNYLPEPAGFGVQWVNLFLKEIESESLSLRGSTGDTLRTWILEGLQKYSGVLETTWTDLEDLRDAGGKVIHWHGEADNSIPTDSSALYFEQVRKTMYGDLPYIESLAKLNEFYRFYIIRGAQHCAPRDENAPFPNTVLGSVIDWVEHDIVPRRLNATFLSGDRQGETEGLCSFPTRPMWSANSSTTAAPQCIMPGQDAYDSWFPKLNSIPFNAYGDA</sequence>
<proteinExistence type="inferred from homology"/>
<name>A0A9P4UJ63_9PEZI</name>
<keyword evidence="3" id="KW-0479">Metal-binding</keyword>
<keyword evidence="4 8" id="KW-0732">Signal</keyword>
<keyword evidence="6" id="KW-0106">Calcium</keyword>
<evidence type="ECO:0000256" key="3">
    <source>
        <dbReference type="ARBA" id="ARBA00022723"/>
    </source>
</evidence>
<organism evidence="9 10">
    <name type="scientific">Polychaeton citri CBS 116435</name>
    <dbReference type="NCBI Taxonomy" id="1314669"/>
    <lineage>
        <taxon>Eukaryota</taxon>
        <taxon>Fungi</taxon>
        <taxon>Dikarya</taxon>
        <taxon>Ascomycota</taxon>
        <taxon>Pezizomycotina</taxon>
        <taxon>Dothideomycetes</taxon>
        <taxon>Dothideomycetidae</taxon>
        <taxon>Capnodiales</taxon>
        <taxon>Capnodiaceae</taxon>
        <taxon>Polychaeton</taxon>
    </lineage>
</organism>
<dbReference type="GO" id="GO:0030600">
    <property type="term" value="F:feruloyl esterase activity"/>
    <property type="evidence" value="ECO:0007669"/>
    <property type="project" value="UniProtKB-ARBA"/>
</dbReference>
<evidence type="ECO:0000256" key="8">
    <source>
        <dbReference type="RuleBase" id="RU361238"/>
    </source>
</evidence>
<dbReference type="Proteomes" id="UP000799441">
    <property type="component" value="Unassembled WGS sequence"/>
</dbReference>
<dbReference type="OrthoDB" id="3039123at2759"/>
<evidence type="ECO:0000313" key="9">
    <source>
        <dbReference type="EMBL" id="KAF2717627.1"/>
    </source>
</evidence>
<comment type="caution">
    <text evidence="9">The sequence shown here is derived from an EMBL/GenBank/DDBJ whole genome shotgun (WGS) entry which is preliminary data.</text>
</comment>
<evidence type="ECO:0000256" key="2">
    <source>
        <dbReference type="ARBA" id="ARBA00022487"/>
    </source>
</evidence>
<gene>
    <name evidence="9" type="ORF">K431DRAFT_306799</name>
</gene>
<keyword evidence="5 8" id="KW-0378">Hydrolase</keyword>
<evidence type="ECO:0000256" key="1">
    <source>
        <dbReference type="ARBA" id="ARBA00006249"/>
    </source>
</evidence>